<name>A0ABQ5EBT2_9ASTR</name>
<reference evidence="3" key="2">
    <citation type="submission" date="2022-01" db="EMBL/GenBank/DDBJ databases">
        <authorList>
            <person name="Yamashiro T."/>
            <person name="Shiraishi A."/>
            <person name="Satake H."/>
            <person name="Nakayama K."/>
        </authorList>
    </citation>
    <scope>NUCLEOTIDE SEQUENCE</scope>
</reference>
<feature type="compositionally biased region" description="Polar residues" evidence="2">
    <location>
        <begin position="483"/>
        <end position="501"/>
    </location>
</feature>
<proteinExistence type="predicted"/>
<feature type="region of interest" description="Disordered" evidence="2">
    <location>
        <begin position="474"/>
        <end position="521"/>
    </location>
</feature>
<feature type="coiled-coil region" evidence="1">
    <location>
        <begin position="338"/>
        <end position="375"/>
    </location>
</feature>
<evidence type="ECO:0000313" key="4">
    <source>
        <dbReference type="Proteomes" id="UP001151760"/>
    </source>
</evidence>
<reference evidence="3" key="1">
    <citation type="journal article" date="2022" name="Int. J. Mol. Sci.">
        <title>Draft Genome of Tanacetum Coccineum: Genomic Comparison of Closely Related Tanacetum-Family Plants.</title>
        <authorList>
            <person name="Yamashiro T."/>
            <person name="Shiraishi A."/>
            <person name="Nakayama K."/>
            <person name="Satake H."/>
        </authorList>
    </citation>
    <scope>NUCLEOTIDE SEQUENCE</scope>
</reference>
<evidence type="ECO:0000256" key="2">
    <source>
        <dbReference type="SAM" id="MobiDB-lite"/>
    </source>
</evidence>
<evidence type="ECO:0000256" key="1">
    <source>
        <dbReference type="SAM" id="Coils"/>
    </source>
</evidence>
<dbReference type="Proteomes" id="UP001151760">
    <property type="component" value="Unassembled WGS sequence"/>
</dbReference>
<comment type="caution">
    <text evidence="3">The sequence shown here is derived from an EMBL/GenBank/DDBJ whole genome shotgun (WGS) entry which is preliminary data.</text>
</comment>
<evidence type="ECO:0000313" key="3">
    <source>
        <dbReference type="EMBL" id="GJT48345.1"/>
    </source>
</evidence>
<protein>
    <submittedName>
        <fullName evidence="3">Uncharacterized protein</fullName>
    </submittedName>
</protein>
<gene>
    <name evidence="3" type="ORF">Tco_0974502</name>
</gene>
<dbReference type="EMBL" id="BQNB010016146">
    <property type="protein sequence ID" value="GJT48345.1"/>
    <property type="molecule type" value="Genomic_DNA"/>
</dbReference>
<organism evidence="3 4">
    <name type="scientific">Tanacetum coccineum</name>
    <dbReference type="NCBI Taxonomy" id="301880"/>
    <lineage>
        <taxon>Eukaryota</taxon>
        <taxon>Viridiplantae</taxon>
        <taxon>Streptophyta</taxon>
        <taxon>Embryophyta</taxon>
        <taxon>Tracheophyta</taxon>
        <taxon>Spermatophyta</taxon>
        <taxon>Magnoliopsida</taxon>
        <taxon>eudicotyledons</taxon>
        <taxon>Gunneridae</taxon>
        <taxon>Pentapetalae</taxon>
        <taxon>asterids</taxon>
        <taxon>campanulids</taxon>
        <taxon>Asterales</taxon>
        <taxon>Asteraceae</taxon>
        <taxon>Asteroideae</taxon>
        <taxon>Anthemideae</taxon>
        <taxon>Anthemidinae</taxon>
        <taxon>Tanacetum</taxon>
    </lineage>
</organism>
<sequence>MELSAEGSIGRSRGESHVMETYEYRVILPTSTQTILDAPTGYISLYTHCFSLSKLRLPLNEFFCELLLKENMLDVKSFKNKLPFEMSFRNFIYTEDDEDLTFLPKDFSPGFNTGSPSVSINTKPVRTDEEPAVELVNERVGTTRKCKTRGGSSRPPVKRKLASSSSTSCTVLAKASAMKDDTHVLSIYDDDEGLEDCLELKDATACHLKISAITPPDWKGFLDNHPDVDLLDLHDRCYARQAIMDNAVNRRSRELLKVIEKLRGEADVMRVRELVREEECEGLRAKCEAAMIDFDKKPVVLLLREKISSLAAKEKEHKGNLDRLMLESQKWSGYQVSLSALESKVTSLKAENANLKATEASLRQEIEEVKHDKREVVSKVVPYACMELLHSDELGRLVGKLVSSAITFGRCRAYKQVARMKEPFNLSKVKGYRPLYENEHTQASNDLATSTFSWLNKYVADASASLEALLSKKPPTLQKPVPSRTQMHVPSSQLATPSFVPSSKPMFPPADIVKPSPSPNE</sequence>
<accession>A0ABQ5EBT2</accession>
<keyword evidence="4" id="KW-1185">Reference proteome</keyword>
<keyword evidence="1" id="KW-0175">Coiled coil</keyword>